<reference evidence="7 8" key="1">
    <citation type="submission" date="2021-06" db="EMBL/GenBank/DDBJ databases">
        <title>Actinomycetes sequencing.</title>
        <authorList>
            <person name="Shan Q."/>
        </authorList>
    </citation>
    <scope>NUCLEOTIDE SEQUENCE [LARGE SCALE GENOMIC DNA]</scope>
    <source>
        <strain evidence="7 8">NEAU-G5</strain>
    </source>
</reference>
<dbReference type="RefSeq" id="WP_215923151.1">
    <property type="nucleotide sequence ID" value="NZ_JAHKNI010000018.1"/>
</dbReference>
<dbReference type="PRINTS" id="PR00359">
    <property type="entry name" value="BP450"/>
</dbReference>
<keyword evidence="8" id="KW-1185">Reference proteome</keyword>
<evidence type="ECO:0000313" key="8">
    <source>
        <dbReference type="Proteomes" id="UP000733379"/>
    </source>
</evidence>
<dbReference type="InterPro" id="IPR036396">
    <property type="entry name" value="Cyt_P450_sf"/>
</dbReference>
<keyword evidence="2" id="KW-0349">Heme</keyword>
<evidence type="ECO:0000256" key="6">
    <source>
        <dbReference type="ARBA" id="ARBA00023033"/>
    </source>
</evidence>
<sequence>MSKPAAPTTSAQVRPPLGIDPERVPIYSPAFSAAPHALFEELRARYGSLVPIDLAPGVPATLVIDYRTAVQILHDPNHFPADPRTWQRDIPADCPILPILGYRPNALRSTGYEHSRYRVVNTDSIDAIDLHALHGAVERVAVSLINTFCETGSADLVGQYAFPLAFEIVNVMLGCPPEIGHRIAAATAAILEGVDAEAGNKMLYAAVGELVAHRRAHPGDDITSRVIQHHAALAESEIIEQVLVLYGGGTEPLGNLIAKTMLLLLIDDHIGGPVLGGSMSTRDAVDEVLFNDPPFTNFCISYPRQPILIDGVLLPAHQPIVISLLACNADPVLGSGDRTGNRSHLAWGAGPHSCPARRPAYLVAQDAVDQLLDILPEMRLAIAPDELVWRPGPFHRALSALPVTFPATRPILVD</sequence>
<evidence type="ECO:0000256" key="1">
    <source>
        <dbReference type="ARBA" id="ARBA00010617"/>
    </source>
</evidence>
<keyword evidence="4" id="KW-0560">Oxidoreductase</keyword>
<evidence type="ECO:0000256" key="2">
    <source>
        <dbReference type="ARBA" id="ARBA00022617"/>
    </source>
</evidence>
<dbReference type="EMBL" id="JAHKNI010000018">
    <property type="protein sequence ID" value="MBU3067063.1"/>
    <property type="molecule type" value="Genomic_DNA"/>
</dbReference>
<comment type="caution">
    <text evidence="7">The sequence shown here is derived from an EMBL/GenBank/DDBJ whole genome shotgun (WGS) entry which is preliminary data.</text>
</comment>
<proteinExistence type="inferred from homology"/>
<evidence type="ECO:0000256" key="3">
    <source>
        <dbReference type="ARBA" id="ARBA00022723"/>
    </source>
</evidence>
<dbReference type="PANTHER" id="PTHR46696">
    <property type="entry name" value="P450, PUTATIVE (EUROFUNG)-RELATED"/>
    <property type="match status" value="1"/>
</dbReference>
<keyword evidence="5" id="KW-0408">Iron</keyword>
<evidence type="ECO:0000256" key="5">
    <source>
        <dbReference type="ARBA" id="ARBA00023004"/>
    </source>
</evidence>
<name>A0ABS6BCX3_9NOCA</name>
<keyword evidence="6" id="KW-0503">Monooxygenase</keyword>
<comment type="similarity">
    <text evidence="1">Belongs to the cytochrome P450 family.</text>
</comment>
<accession>A0ABS6BCX3</accession>
<protein>
    <submittedName>
        <fullName evidence="7">Cytochrome P450</fullName>
    </submittedName>
</protein>
<gene>
    <name evidence="7" type="ORF">KO481_36775</name>
</gene>
<dbReference type="Gene3D" id="1.10.630.10">
    <property type="entry name" value="Cytochrome P450"/>
    <property type="match status" value="1"/>
</dbReference>
<organism evidence="7 8">
    <name type="scientific">Nocardia albiluteola</name>
    <dbReference type="NCBI Taxonomy" id="2842303"/>
    <lineage>
        <taxon>Bacteria</taxon>
        <taxon>Bacillati</taxon>
        <taxon>Actinomycetota</taxon>
        <taxon>Actinomycetes</taxon>
        <taxon>Mycobacteriales</taxon>
        <taxon>Nocardiaceae</taxon>
        <taxon>Nocardia</taxon>
    </lineage>
</organism>
<dbReference type="PANTHER" id="PTHR46696:SF1">
    <property type="entry name" value="CYTOCHROME P450 YJIB-RELATED"/>
    <property type="match status" value="1"/>
</dbReference>
<dbReference type="Proteomes" id="UP000733379">
    <property type="component" value="Unassembled WGS sequence"/>
</dbReference>
<evidence type="ECO:0000313" key="7">
    <source>
        <dbReference type="EMBL" id="MBU3067063.1"/>
    </source>
</evidence>
<evidence type="ECO:0000256" key="4">
    <source>
        <dbReference type="ARBA" id="ARBA00023002"/>
    </source>
</evidence>
<keyword evidence="3" id="KW-0479">Metal-binding</keyword>
<dbReference type="SUPFAM" id="SSF48264">
    <property type="entry name" value="Cytochrome P450"/>
    <property type="match status" value="1"/>
</dbReference>
<dbReference type="InterPro" id="IPR002397">
    <property type="entry name" value="Cyt_P450_B"/>
</dbReference>